<dbReference type="Pfam" id="PF13843">
    <property type="entry name" value="DDE_Tnp_1_7"/>
    <property type="match status" value="1"/>
</dbReference>
<dbReference type="EMBL" id="JAOPHQ010001214">
    <property type="protein sequence ID" value="KAK0151491.1"/>
    <property type="molecule type" value="Genomic_DNA"/>
</dbReference>
<dbReference type="AlphaFoldDB" id="A0AA47P5C3"/>
<reference evidence="3" key="1">
    <citation type="journal article" date="2023" name="Front. Mar. Sci.">
        <title>A new Merluccius polli reference genome to investigate the effects of global change in West African waters.</title>
        <authorList>
            <person name="Mateo J.L."/>
            <person name="Blanco-Fernandez C."/>
            <person name="Garcia-Vazquez E."/>
            <person name="Machado-Schiaffino G."/>
        </authorList>
    </citation>
    <scope>NUCLEOTIDE SEQUENCE</scope>
    <source>
        <strain evidence="3">C29</strain>
        <tissue evidence="3">Fin</tissue>
    </source>
</reference>
<dbReference type="PANTHER" id="PTHR46599:SF3">
    <property type="entry name" value="PIGGYBAC TRANSPOSABLE ELEMENT-DERIVED PROTEIN 4"/>
    <property type="match status" value="1"/>
</dbReference>
<dbReference type="InterPro" id="IPR029526">
    <property type="entry name" value="PGBD"/>
</dbReference>
<gene>
    <name evidence="3" type="primary">PGBD4_32</name>
    <name evidence="3" type="ORF">N1851_007207</name>
</gene>
<dbReference type="Proteomes" id="UP001174136">
    <property type="component" value="Unassembled WGS sequence"/>
</dbReference>
<protein>
    <submittedName>
        <fullName evidence="3">PiggyBac transposable element-derived protein 4</fullName>
    </submittedName>
</protein>
<organism evidence="3 4">
    <name type="scientific">Merluccius polli</name>
    <name type="common">Benguela hake</name>
    <name type="synonym">Merluccius cadenati</name>
    <dbReference type="NCBI Taxonomy" id="89951"/>
    <lineage>
        <taxon>Eukaryota</taxon>
        <taxon>Metazoa</taxon>
        <taxon>Chordata</taxon>
        <taxon>Craniata</taxon>
        <taxon>Vertebrata</taxon>
        <taxon>Euteleostomi</taxon>
        <taxon>Actinopterygii</taxon>
        <taxon>Neopterygii</taxon>
        <taxon>Teleostei</taxon>
        <taxon>Neoteleostei</taxon>
        <taxon>Acanthomorphata</taxon>
        <taxon>Zeiogadaria</taxon>
        <taxon>Gadariae</taxon>
        <taxon>Gadiformes</taxon>
        <taxon>Gadoidei</taxon>
        <taxon>Merlucciidae</taxon>
        <taxon>Merluccius</taxon>
    </lineage>
</organism>
<evidence type="ECO:0000313" key="4">
    <source>
        <dbReference type="Proteomes" id="UP001174136"/>
    </source>
</evidence>
<feature type="region of interest" description="Disordered" evidence="1">
    <location>
        <begin position="668"/>
        <end position="710"/>
    </location>
</feature>
<evidence type="ECO:0000256" key="1">
    <source>
        <dbReference type="SAM" id="MobiDB-lite"/>
    </source>
</evidence>
<dbReference type="PANTHER" id="PTHR46599">
    <property type="entry name" value="PIGGYBAC TRANSPOSABLE ELEMENT-DERIVED PROTEIN 4"/>
    <property type="match status" value="1"/>
</dbReference>
<sequence length="803" mass="92018">MRLHFKELTGVQLDASFGESTATKFRRILQYFQFGKTESSSEARTILSQALAGGEETSAAVLMLVAHFKEQQDKIFINVDDTAIGVDVDTTKLPWTPCIVVCGNSPLTAKMFMVAVDQVIVNEQLPCFTKALEMMFCSYYLHNIDYPVALAATLEFLQSMEDFDGDEISEGSDFEEFLGFLDDDFERAEPIDRLRRMFEDDIIANEVDLADPIDRDLWLGHMFEDEDSDDDNEEFKGFESDWKTENYHHNRRSAFNRKPGVKVDLPADATPLQAFNQIFTEELWAHLVSETNNYSDQTHQTPSRAKMARWSRVTVPEMKTFIGLCMGMGLMVLPVRRDYWRQSKHLFRTQFPRNMSRDRFVAIWRYLHLQNNQAADVNRGDKLWKMRWFLNYITARLQALYEVDGNVSVDESMIKFKGRLAFRQYLPMKPTKWGVKVWVMSESSTGYVTNFQIYAGREGSTEKGLAHRVVMDLARPYYGSHLSVYMDNFYTGVSLFEEMKSHGLYACCTVRANRAGLPKNERLTKKASMGKHEFRVAQKGELTFCIWQDTKTVMVLSNHHNPTQTGTVNRRRDGANHVQVVVPTSLADYQKYMKGVDLLDQMVGYYGFQHRSKKWWRRVFFFFLAVSCYNAYIAARSVGGTAFRNKYRGYKNWLEDLAEQLITPLTTRAVPVTPPPPPPPSPSSLSASPSPPPTPSSSAGSRGHTPLPQHDCGKVYDKRKQCRECQLVPDNEKVGGPTVYGCKQCNLPLHIECIFKINPDQGTKVKRKDKGRQYAVNPRVLSLISNVANFEWTELKDMMSERV</sequence>
<keyword evidence="4" id="KW-1185">Reference proteome</keyword>
<proteinExistence type="predicted"/>
<feature type="compositionally biased region" description="Pro residues" evidence="1">
    <location>
        <begin position="672"/>
        <end position="682"/>
    </location>
</feature>
<comment type="caution">
    <text evidence="3">The sequence shown here is derived from an EMBL/GenBank/DDBJ whole genome shotgun (WGS) entry which is preliminary data.</text>
</comment>
<evidence type="ECO:0000313" key="3">
    <source>
        <dbReference type="EMBL" id="KAK0151491.1"/>
    </source>
</evidence>
<name>A0AA47P5C3_MERPO</name>
<feature type="domain" description="PiggyBac transposable element-derived protein" evidence="2">
    <location>
        <begin position="270"/>
        <end position="632"/>
    </location>
</feature>
<accession>A0AA47P5C3</accession>
<evidence type="ECO:0000259" key="2">
    <source>
        <dbReference type="Pfam" id="PF13843"/>
    </source>
</evidence>